<keyword evidence="3" id="KW-1185">Reference proteome</keyword>
<proteinExistence type="predicted"/>
<dbReference type="EMBL" id="JAUSRA010000001">
    <property type="protein sequence ID" value="MDP9799241.1"/>
    <property type="molecule type" value="Genomic_DNA"/>
</dbReference>
<organism evidence="2 3">
    <name type="scientific">Catenuloplanes nepalensis</name>
    <dbReference type="NCBI Taxonomy" id="587533"/>
    <lineage>
        <taxon>Bacteria</taxon>
        <taxon>Bacillati</taxon>
        <taxon>Actinomycetota</taxon>
        <taxon>Actinomycetes</taxon>
        <taxon>Micromonosporales</taxon>
        <taxon>Micromonosporaceae</taxon>
        <taxon>Catenuloplanes</taxon>
    </lineage>
</organism>
<protein>
    <submittedName>
        <fullName evidence="2">Uncharacterized protein</fullName>
    </submittedName>
</protein>
<comment type="caution">
    <text evidence="2">The sequence shown here is derived from an EMBL/GenBank/DDBJ whole genome shotgun (WGS) entry which is preliminary data.</text>
</comment>
<feature type="compositionally biased region" description="Low complexity" evidence="1">
    <location>
        <begin position="86"/>
        <end position="101"/>
    </location>
</feature>
<dbReference type="Proteomes" id="UP001240984">
    <property type="component" value="Unassembled WGS sequence"/>
</dbReference>
<feature type="compositionally biased region" description="Basic residues" evidence="1">
    <location>
        <begin position="61"/>
        <end position="70"/>
    </location>
</feature>
<gene>
    <name evidence="2" type="ORF">J2S43_007753</name>
</gene>
<name>A0ABT9N6C5_9ACTN</name>
<evidence type="ECO:0000256" key="1">
    <source>
        <dbReference type="SAM" id="MobiDB-lite"/>
    </source>
</evidence>
<evidence type="ECO:0000313" key="3">
    <source>
        <dbReference type="Proteomes" id="UP001240984"/>
    </source>
</evidence>
<feature type="region of interest" description="Disordered" evidence="1">
    <location>
        <begin position="1"/>
        <end position="110"/>
    </location>
</feature>
<accession>A0ABT9N6C5</accession>
<evidence type="ECO:0000313" key="2">
    <source>
        <dbReference type="EMBL" id="MDP9799241.1"/>
    </source>
</evidence>
<sequence length="237" mass="26221">MTPDRAPGLDPGARSLFSRYRRGRSGHARSGQTARRPATPPALRSGRRGAAGPSWVPKSREPRRRPRSPRYRGPPLARRCARVRSPDPCAAADSDAPANPAIRPPASNPSRCFPTRTFRLRAGLRARWFSGLLASRACRAFRARWFSGLLASRACRAFRARWFSGLLASRACRAFRARWFSGLLASRACRALCARRFPVPRRFPCLPGCICRLSQRALADEVMAGRAAPGIPRYGCP</sequence>
<reference evidence="2 3" key="1">
    <citation type="submission" date="2023-07" db="EMBL/GenBank/DDBJ databases">
        <title>Sequencing the genomes of 1000 actinobacteria strains.</title>
        <authorList>
            <person name="Klenk H.-P."/>
        </authorList>
    </citation>
    <scope>NUCLEOTIDE SEQUENCE [LARGE SCALE GENOMIC DNA]</scope>
    <source>
        <strain evidence="2 3">DSM 44710</strain>
    </source>
</reference>